<keyword evidence="6 8" id="KW-0472">Membrane</keyword>
<evidence type="ECO:0008006" key="11">
    <source>
        <dbReference type="Google" id="ProtNLM"/>
    </source>
</evidence>
<evidence type="ECO:0000256" key="3">
    <source>
        <dbReference type="ARBA" id="ARBA00022475"/>
    </source>
</evidence>
<dbReference type="GO" id="GO:0022857">
    <property type="term" value="F:transmembrane transporter activity"/>
    <property type="evidence" value="ECO:0007669"/>
    <property type="project" value="InterPro"/>
</dbReference>
<evidence type="ECO:0000256" key="8">
    <source>
        <dbReference type="SAM" id="Phobius"/>
    </source>
</evidence>
<dbReference type="AlphaFoldDB" id="A0AA48KD68"/>
<proteinExistence type="inferred from homology"/>
<dbReference type="Gene3D" id="3.30.420.270">
    <property type="match status" value="1"/>
</dbReference>
<keyword evidence="5 8" id="KW-1133">Transmembrane helix</keyword>
<keyword evidence="4 7" id="KW-0812">Transmembrane</keyword>
<dbReference type="Proteomes" id="UP001228113">
    <property type="component" value="Chromosome"/>
</dbReference>
<dbReference type="PANTHER" id="PTHR30558:SF7">
    <property type="entry name" value="TOL-PAL SYSTEM PROTEIN TOLR"/>
    <property type="match status" value="1"/>
</dbReference>
<dbReference type="InterPro" id="IPR003400">
    <property type="entry name" value="ExbD"/>
</dbReference>
<evidence type="ECO:0000256" key="1">
    <source>
        <dbReference type="ARBA" id="ARBA00004162"/>
    </source>
</evidence>
<dbReference type="RefSeq" id="WP_243329872.1">
    <property type="nucleotide sequence ID" value="NZ_AP027081.1"/>
</dbReference>
<comment type="subcellular location">
    <subcellularLocation>
        <location evidence="1">Cell membrane</location>
        <topology evidence="1">Single-pass membrane protein</topology>
    </subcellularLocation>
    <subcellularLocation>
        <location evidence="7">Cell membrane</location>
        <topology evidence="7">Single-pass type II membrane protein</topology>
    </subcellularLocation>
</comment>
<name>A0AA48KD68_9BACT</name>
<dbReference type="GO" id="GO:0005886">
    <property type="term" value="C:plasma membrane"/>
    <property type="evidence" value="ECO:0007669"/>
    <property type="project" value="UniProtKB-SubCell"/>
</dbReference>
<gene>
    <name evidence="9" type="ORF">METESE_29020</name>
</gene>
<comment type="similarity">
    <text evidence="2 7">Belongs to the ExbD/TolR family.</text>
</comment>
<accession>A0AA48KD68</accession>
<evidence type="ECO:0000256" key="7">
    <source>
        <dbReference type="RuleBase" id="RU003879"/>
    </source>
</evidence>
<reference evidence="9" key="1">
    <citation type="journal article" date="2023" name="Int. J. Syst. Evol. Microbiol.">
        <title>Mesoterricola silvestris gen. nov., sp. nov., Mesoterricola sediminis sp. nov., Geothrix oryzae sp. nov., Geothrix edaphica sp. nov., Geothrix rubra sp. nov., and Geothrix limicola sp. nov., six novel members of Acidobacteriota isolated from soils.</title>
        <authorList>
            <person name="Itoh H."/>
            <person name="Sugisawa Y."/>
            <person name="Mise K."/>
            <person name="Xu Z."/>
            <person name="Kuniyasu M."/>
            <person name="Ushijima N."/>
            <person name="Kawano K."/>
            <person name="Kobayashi E."/>
            <person name="Shiratori Y."/>
            <person name="Masuda Y."/>
            <person name="Senoo K."/>
        </authorList>
    </citation>
    <scope>NUCLEOTIDE SEQUENCE</scope>
    <source>
        <strain evidence="9">W786</strain>
    </source>
</reference>
<sequence length="155" mass="16200">MDLSRARADINITPLIDIVLVLLIVFIVLVPGLVPALKVAVPQIVDGPRGLPAPPIVVSLDGEGRLFLQREAVDAATLRARVAEAVLLQPAGLRKVFLKVDAALPHQRAVDVLGELHAASDLARAATLAKVGPRGEDGGEIRVAVSLLKTSPAAL</sequence>
<dbReference type="GO" id="GO:0015031">
    <property type="term" value="P:protein transport"/>
    <property type="evidence" value="ECO:0007669"/>
    <property type="project" value="UniProtKB-KW"/>
</dbReference>
<dbReference type="Pfam" id="PF02472">
    <property type="entry name" value="ExbD"/>
    <property type="match status" value="1"/>
</dbReference>
<evidence type="ECO:0000256" key="2">
    <source>
        <dbReference type="ARBA" id="ARBA00005811"/>
    </source>
</evidence>
<keyword evidence="7" id="KW-0813">Transport</keyword>
<organism evidence="9 10">
    <name type="scientific">Mesoterricola sediminis</name>
    <dbReference type="NCBI Taxonomy" id="2927980"/>
    <lineage>
        <taxon>Bacteria</taxon>
        <taxon>Pseudomonadati</taxon>
        <taxon>Acidobacteriota</taxon>
        <taxon>Holophagae</taxon>
        <taxon>Holophagales</taxon>
        <taxon>Holophagaceae</taxon>
        <taxon>Mesoterricola</taxon>
    </lineage>
</organism>
<evidence type="ECO:0000313" key="10">
    <source>
        <dbReference type="Proteomes" id="UP001228113"/>
    </source>
</evidence>
<protein>
    <recommendedName>
        <fullName evidence="11">Biopolymer transporter ExbD</fullName>
    </recommendedName>
</protein>
<evidence type="ECO:0000256" key="5">
    <source>
        <dbReference type="ARBA" id="ARBA00022989"/>
    </source>
</evidence>
<evidence type="ECO:0000256" key="6">
    <source>
        <dbReference type="ARBA" id="ARBA00023136"/>
    </source>
</evidence>
<dbReference type="PANTHER" id="PTHR30558">
    <property type="entry name" value="EXBD MEMBRANE COMPONENT OF PMF-DRIVEN MACROMOLECULE IMPORT SYSTEM"/>
    <property type="match status" value="1"/>
</dbReference>
<keyword evidence="10" id="KW-1185">Reference proteome</keyword>
<evidence type="ECO:0000256" key="4">
    <source>
        <dbReference type="ARBA" id="ARBA00022692"/>
    </source>
</evidence>
<keyword evidence="3" id="KW-1003">Cell membrane</keyword>
<evidence type="ECO:0000313" key="9">
    <source>
        <dbReference type="EMBL" id="BDU77944.1"/>
    </source>
</evidence>
<dbReference type="KEGG" id="msea:METESE_29020"/>
<dbReference type="EMBL" id="AP027081">
    <property type="protein sequence ID" value="BDU77944.1"/>
    <property type="molecule type" value="Genomic_DNA"/>
</dbReference>
<feature type="transmembrane region" description="Helical" evidence="8">
    <location>
        <begin position="12"/>
        <end position="34"/>
    </location>
</feature>
<keyword evidence="7" id="KW-0653">Protein transport</keyword>